<protein>
    <submittedName>
        <fullName evidence="1">Uncharacterized protein</fullName>
    </submittedName>
</protein>
<feature type="non-terminal residue" evidence="1">
    <location>
        <position position="1"/>
    </location>
</feature>
<gene>
    <name evidence="1" type="ORF">S01H1_76145</name>
</gene>
<evidence type="ECO:0000313" key="1">
    <source>
        <dbReference type="EMBL" id="GAG53157.1"/>
    </source>
</evidence>
<dbReference type="AlphaFoldDB" id="X0Z401"/>
<organism evidence="1">
    <name type="scientific">marine sediment metagenome</name>
    <dbReference type="NCBI Taxonomy" id="412755"/>
    <lineage>
        <taxon>unclassified sequences</taxon>
        <taxon>metagenomes</taxon>
        <taxon>ecological metagenomes</taxon>
    </lineage>
</organism>
<dbReference type="EMBL" id="BARS01051083">
    <property type="protein sequence ID" value="GAG53157.1"/>
    <property type="molecule type" value="Genomic_DNA"/>
</dbReference>
<sequence length="236" mass="27001">LLFEEEIREPSIAAESLTYRCLALTGSFETGKGLPDCFTGLSGDFDGQGISYGVLQWNFGQDSLQPLLKDMSANHPDAVEAIFQDHRDTLSEVLKDTHDEQMAFARSIQHPVKHYVYEPWRGMFKALGRTEEFQDIQVKYADRLYQGARRYCRDYNLWSEQAVALMFDIRVQNGSIPGHVRTRITAGFKEIPKVLEKAELEVAMMRIVANRRAEAANPRWVEDVRARKLCKGRIQA</sequence>
<name>X0Z401_9ZZZZ</name>
<proteinExistence type="predicted"/>
<feature type="non-terminal residue" evidence="1">
    <location>
        <position position="236"/>
    </location>
</feature>
<accession>X0Z401</accession>
<reference evidence="1" key="1">
    <citation type="journal article" date="2014" name="Front. Microbiol.">
        <title>High frequency of phylogenetically diverse reductive dehalogenase-homologous genes in deep subseafloor sedimentary metagenomes.</title>
        <authorList>
            <person name="Kawai M."/>
            <person name="Futagami T."/>
            <person name="Toyoda A."/>
            <person name="Takaki Y."/>
            <person name="Nishi S."/>
            <person name="Hori S."/>
            <person name="Arai W."/>
            <person name="Tsubouchi T."/>
            <person name="Morono Y."/>
            <person name="Uchiyama I."/>
            <person name="Ito T."/>
            <person name="Fujiyama A."/>
            <person name="Inagaki F."/>
            <person name="Takami H."/>
        </authorList>
    </citation>
    <scope>NUCLEOTIDE SEQUENCE</scope>
    <source>
        <strain evidence="1">Expedition CK06-06</strain>
    </source>
</reference>
<comment type="caution">
    <text evidence="1">The sequence shown here is derived from an EMBL/GenBank/DDBJ whole genome shotgun (WGS) entry which is preliminary data.</text>
</comment>